<dbReference type="Proteomes" id="UP000251314">
    <property type="component" value="Unassembled WGS sequence"/>
</dbReference>
<dbReference type="PANTHER" id="PTHR36575">
    <property type="entry name" value="BINDING PROTEIN, PUTATIVE (AFU_ORTHOLOGUE AFUA_1G14430)-RELATED"/>
    <property type="match status" value="1"/>
</dbReference>
<dbReference type="PANTHER" id="PTHR36575:SF2">
    <property type="entry name" value="CHITIN-BINDING TYPE-4 DOMAIN-CONTAINING PROTEIN-RELATED"/>
    <property type="match status" value="1"/>
</dbReference>
<proteinExistence type="predicted"/>
<evidence type="ECO:0008006" key="7">
    <source>
        <dbReference type="Google" id="ProtNLM"/>
    </source>
</evidence>
<evidence type="ECO:0000313" key="5">
    <source>
        <dbReference type="EMBL" id="RAW27226.1"/>
    </source>
</evidence>
<dbReference type="EMBL" id="MJFZ01000580">
    <property type="protein sequence ID" value="RAW27226.1"/>
    <property type="molecule type" value="Genomic_DNA"/>
</dbReference>
<evidence type="ECO:0000313" key="6">
    <source>
        <dbReference type="Proteomes" id="UP000251314"/>
    </source>
</evidence>
<gene>
    <name evidence="5" type="ORF">PC110_g16377</name>
</gene>
<feature type="region of interest" description="Disordered" evidence="3">
    <location>
        <begin position="197"/>
        <end position="314"/>
    </location>
</feature>
<evidence type="ECO:0000256" key="4">
    <source>
        <dbReference type="SAM" id="SignalP"/>
    </source>
</evidence>
<sequence length="583" mass="62941">MKPAIFCTLAGTAIMLANTVDAHGQMLVPSYRPITAKYREDCLFGLKGAGDDELQWAPIENLSQRGQADQPVAATFNIYNGCRGLVYESENNVTEIEAGKEFDVKYYIQATHPGYMELSIVKPSTDATGKITYNRDTQIEYFSDFANTAGTFSVTATIPTNVTGCENAGDCALQFYWHSDIANQTYPTCADITIPGSGAGSSSKTSTSASTTTTSSSSSASTVPTATTATHTTTTAPSTTTTDDSKAAGEASYTADSTDASADDTTTDASAETAADASSDDTATSTTTDASSEGATPTPTNAPEATTAPDATPASDKCSFIATIESSVSGFSGTFSGSPADNTAAFSTAFEASSYTSLKELINSLATITVTDATLTCGSCDPDETAQPLPETYVEWSHSSTEGFTSSHEGPCEVWCDDVRVFQDDDCAADYTSAPAELPYDRDACLGTSTLTFYWLALHSSTWQYELDYLNAKYDDCYYYCQLGRVGDNINFHFYVNRHDGSNSELVIYADQHIHFNRNDFTADVDYWHNYNHCTINRHNADDDQQLRHFKPMDGFLHERRLAGGVDYQLEDRHVGGAMAYHW</sequence>
<protein>
    <recommendedName>
        <fullName evidence="7">Chitin-binding type-4 domain-containing protein</fullName>
    </recommendedName>
</protein>
<keyword evidence="6" id="KW-1185">Reference proteome</keyword>
<name>A0A329RUG8_9STRA</name>
<comment type="cofactor">
    <cofactor evidence="1">
        <name>Cu(2+)</name>
        <dbReference type="ChEBI" id="CHEBI:29036"/>
    </cofactor>
</comment>
<comment type="caution">
    <text evidence="5">The sequence shown here is derived from an EMBL/GenBank/DDBJ whole genome shotgun (WGS) entry which is preliminary data.</text>
</comment>
<feature type="compositionally biased region" description="Low complexity" evidence="3">
    <location>
        <begin position="267"/>
        <end position="314"/>
    </location>
</feature>
<evidence type="ECO:0000256" key="2">
    <source>
        <dbReference type="ARBA" id="ARBA00023008"/>
    </source>
</evidence>
<dbReference type="VEuPathDB" id="FungiDB:PC110_g16377"/>
<accession>A0A329RUG8</accession>
<feature type="signal peptide" evidence="4">
    <location>
        <begin position="1"/>
        <end position="22"/>
    </location>
</feature>
<organism evidence="5 6">
    <name type="scientific">Phytophthora cactorum</name>
    <dbReference type="NCBI Taxonomy" id="29920"/>
    <lineage>
        <taxon>Eukaryota</taxon>
        <taxon>Sar</taxon>
        <taxon>Stramenopiles</taxon>
        <taxon>Oomycota</taxon>
        <taxon>Peronosporomycetes</taxon>
        <taxon>Peronosporales</taxon>
        <taxon>Peronosporaceae</taxon>
        <taxon>Phytophthora</taxon>
    </lineage>
</organism>
<dbReference type="OrthoDB" id="120613at2759"/>
<dbReference type="Gene3D" id="2.70.50.50">
    <property type="entry name" value="chitin-binding protein cbp21"/>
    <property type="match status" value="1"/>
</dbReference>
<feature type="chain" id="PRO_5016260986" description="Chitin-binding type-4 domain-containing protein" evidence="4">
    <location>
        <begin position="23"/>
        <end position="583"/>
    </location>
</feature>
<keyword evidence="2" id="KW-0186">Copper</keyword>
<reference evidence="5 6" key="1">
    <citation type="submission" date="2018-01" db="EMBL/GenBank/DDBJ databases">
        <title>Draft genome of the strawberry crown rot pathogen Phytophthora cactorum.</title>
        <authorList>
            <person name="Armitage A.D."/>
            <person name="Lysoe E."/>
            <person name="Nellist C.F."/>
            <person name="Harrison R.J."/>
            <person name="Brurberg M.B."/>
        </authorList>
    </citation>
    <scope>NUCLEOTIDE SEQUENCE [LARGE SCALE GENOMIC DNA]</scope>
    <source>
        <strain evidence="5 6">10300</strain>
    </source>
</reference>
<evidence type="ECO:0000256" key="1">
    <source>
        <dbReference type="ARBA" id="ARBA00001973"/>
    </source>
</evidence>
<dbReference type="InterPro" id="IPR052282">
    <property type="entry name" value="Starch-active_LPMO"/>
</dbReference>
<feature type="compositionally biased region" description="Low complexity" evidence="3">
    <location>
        <begin position="200"/>
        <end position="260"/>
    </location>
</feature>
<evidence type="ECO:0000256" key="3">
    <source>
        <dbReference type="SAM" id="MobiDB-lite"/>
    </source>
</evidence>
<dbReference type="AlphaFoldDB" id="A0A329RUG8"/>
<keyword evidence="4" id="KW-0732">Signal</keyword>